<protein>
    <submittedName>
        <fullName evidence="1">Uncharacterized protein</fullName>
    </submittedName>
</protein>
<proteinExistence type="predicted"/>
<keyword evidence="2" id="KW-1185">Reference proteome</keyword>
<dbReference type="AlphaFoldDB" id="A0AA88NBW6"/>
<accession>A0AA88NBW6</accession>
<dbReference type="EMBL" id="JAUPFM010000003">
    <property type="protein sequence ID" value="KAK2856348.1"/>
    <property type="molecule type" value="Genomic_DNA"/>
</dbReference>
<reference evidence="1" key="1">
    <citation type="submission" date="2023-07" db="EMBL/GenBank/DDBJ databases">
        <title>Chromosome-level Genome Assembly of Striped Snakehead (Channa striata).</title>
        <authorList>
            <person name="Liu H."/>
        </authorList>
    </citation>
    <scope>NUCLEOTIDE SEQUENCE</scope>
    <source>
        <strain evidence="1">Gz</strain>
        <tissue evidence="1">Muscle</tissue>
    </source>
</reference>
<gene>
    <name evidence="1" type="ORF">Q5P01_005083</name>
</gene>
<sequence>MQDIFPECRRCCACADTEHAGGGSGSSRSYFWSCRRREGSLLLGRIRILQTDCWFHSSDVFPVVGPAGLKPFLYPPDQQYLLQLH</sequence>
<organism evidence="1 2">
    <name type="scientific">Channa striata</name>
    <name type="common">Snakehead murrel</name>
    <name type="synonym">Ophicephalus striatus</name>
    <dbReference type="NCBI Taxonomy" id="64152"/>
    <lineage>
        <taxon>Eukaryota</taxon>
        <taxon>Metazoa</taxon>
        <taxon>Chordata</taxon>
        <taxon>Craniata</taxon>
        <taxon>Vertebrata</taxon>
        <taxon>Euteleostomi</taxon>
        <taxon>Actinopterygii</taxon>
        <taxon>Neopterygii</taxon>
        <taxon>Teleostei</taxon>
        <taxon>Neoteleostei</taxon>
        <taxon>Acanthomorphata</taxon>
        <taxon>Anabantaria</taxon>
        <taxon>Anabantiformes</taxon>
        <taxon>Channoidei</taxon>
        <taxon>Channidae</taxon>
        <taxon>Channa</taxon>
    </lineage>
</organism>
<dbReference type="Proteomes" id="UP001187415">
    <property type="component" value="Unassembled WGS sequence"/>
</dbReference>
<evidence type="ECO:0000313" key="2">
    <source>
        <dbReference type="Proteomes" id="UP001187415"/>
    </source>
</evidence>
<comment type="caution">
    <text evidence="1">The sequence shown here is derived from an EMBL/GenBank/DDBJ whole genome shotgun (WGS) entry which is preliminary data.</text>
</comment>
<name>A0AA88NBW6_CHASR</name>
<evidence type="ECO:0000313" key="1">
    <source>
        <dbReference type="EMBL" id="KAK2856348.1"/>
    </source>
</evidence>